<protein>
    <submittedName>
        <fullName evidence="1">Uncharacterized protein</fullName>
    </submittedName>
</protein>
<gene>
    <name evidence="1" type="ORF">SB48_HM08orf02165</name>
</gene>
<reference evidence="2" key="1">
    <citation type="submission" date="2015-01" db="EMBL/GenBank/DDBJ databases">
        <title>Comparative genome analysis of Bacillus coagulans HM-08, Clostridium butyricum HM-68, Bacillus subtilis HM-66 and Bacillus paralicheniformis BL-09.</title>
        <authorList>
            <person name="Zhang H."/>
        </authorList>
    </citation>
    <scope>NUCLEOTIDE SEQUENCE [LARGE SCALE GENOMIC DNA]</scope>
    <source>
        <strain evidence="2">HM-08</strain>
    </source>
</reference>
<organism evidence="1 2">
    <name type="scientific">Heyndrickxia coagulans</name>
    <name type="common">Weizmannia coagulans</name>
    <dbReference type="NCBI Taxonomy" id="1398"/>
    <lineage>
        <taxon>Bacteria</taxon>
        <taxon>Bacillati</taxon>
        <taxon>Bacillota</taxon>
        <taxon>Bacilli</taxon>
        <taxon>Bacillales</taxon>
        <taxon>Bacillaceae</taxon>
        <taxon>Heyndrickxia</taxon>
    </lineage>
</organism>
<proteinExistence type="predicted"/>
<dbReference type="Proteomes" id="UP000032024">
    <property type="component" value="Chromosome"/>
</dbReference>
<evidence type="ECO:0000313" key="1">
    <source>
        <dbReference type="EMBL" id="AJO22171.1"/>
    </source>
</evidence>
<keyword evidence="2" id="KW-1185">Reference proteome</keyword>
<name>A0AAN0WBE4_HEYCO</name>
<sequence length="59" mass="6732">MPERTRLLVTAAGNRAEIFLANIGKFLGQTAAFPVFQYFGENRPRGKPKLRLTKKVKKR</sequence>
<dbReference type="EMBL" id="CP010525">
    <property type="protein sequence ID" value="AJO22171.1"/>
    <property type="molecule type" value="Genomic_DNA"/>
</dbReference>
<evidence type="ECO:0000313" key="2">
    <source>
        <dbReference type="Proteomes" id="UP000032024"/>
    </source>
</evidence>
<dbReference type="AlphaFoldDB" id="A0AAN0WBE4"/>
<accession>A0AAN0WBE4</accession>